<dbReference type="FunFam" id="3.20.10.10:FF:000002">
    <property type="entry name" value="D-alanine aminotransferase"/>
    <property type="match status" value="1"/>
</dbReference>
<dbReference type="InterPro" id="IPR018300">
    <property type="entry name" value="Aminotrans_IV_CS"/>
</dbReference>
<evidence type="ECO:0000256" key="11">
    <source>
        <dbReference type="ARBA" id="ARBA00054027"/>
    </source>
</evidence>
<evidence type="ECO:0000256" key="9">
    <source>
        <dbReference type="ARBA" id="ARBA00047911"/>
    </source>
</evidence>
<comment type="subunit">
    <text evidence="3">Homodimer.</text>
</comment>
<keyword evidence="6 13" id="KW-0663">Pyridoxal phosphate</keyword>
<dbReference type="InterPro" id="IPR043131">
    <property type="entry name" value="BCAT-like_N"/>
</dbReference>
<evidence type="ECO:0000256" key="8">
    <source>
        <dbReference type="ARBA" id="ARBA00035633"/>
    </source>
</evidence>
<dbReference type="GO" id="GO:0030170">
    <property type="term" value="F:pyridoxal phosphate binding"/>
    <property type="evidence" value="ECO:0007669"/>
    <property type="project" value="InterPro"/>
</dbReference>
<keyword evidence="16" id="KW-1185">Reference proteome</keyword>
<keyword evidence="5 15" id="KW-0808">Transferase</keyword>
<dbReference type="NCBIfam" id="TIGR01121">
    <property type="entry name" value="D_amino_aminoT"/>
    <property type="match status" value="1"/>
</dbReference>
<dbReference type="Pfam" id="PF01063">
    <property type="entry name" value="Aminotran_4"/>
    <property type="match status" value="1"/>
</dbReference>
<keyword evidence="7" id="KW-0289">Folate biosynthesis</keyword>
<sequence length="280" mass="31404">MIVYLNGEFLPLAEAKIPVLDRGFIFGDGIYEVIPVYDGQLFRIQEHLQRLENSLAKIQLINPYTRADWLRFMNVLIERNGGGSQTIYLQVTRGVEKRQHHFPDSVTPTVLMTSSPFSAPVKVTQGYTAITRPDIRWLRCDIKSTALLGNVLLRQEAIANDAKETILIRDGYLTEGAATNVFIVIKGVVMTPPKTNFILHGITRDVLIEFLQRAGIPCQETPVSESQLRTADEIWLTSTSLEVAPVTRLDNKPVGSGQVGAVWSHAWDVFQTFKQQALNQ</sequence>
<evidence type="ECO:0000256" key="4">
    <source>
        <dbReference type="ARBA" id="ARBA00022576"/>
    </source>
</evidence>
<name>A0A2N9YJP5_9GAMM</name>
<accession>A0A2N9YJP5</accession>
<evidence type="ECO:0000313" key="16">
    <source>
        <dbReference type="Proteomes" id="UP000234271"/>
    </source>
</evidence>
<dbReference type="PANTHER" id="PTHR42743:SF10">
    <property type="entry name" value="D-ALANINE AMINOTRANSFERASE"/>
    <property type="match status" value="1"/>
</dbReference>
<evidence type="ECO:0000256" key="13">
    <source>
        <dbReference type="RuleBase" id="RU004516"/>
    </source>
</evidence>
<comment type="catalytic activity">
    <reaction evidence="9 14">
        <text>D-alanine + 2-oxoglutarate = D-glutamate + pyruvate</text>
        <dbReference type="Rhea" id="RHEA:15869"/>
        <dbReference type="ChEBI" id="CHEBI:15361"/>
        <dbReference type="ChEBI" id="CHEBI:16810"/>
        <dbReference type="ChEBI" id="CHEBI:29986"/>
        <dbReference type="ChEBI" id="CHEBI:57416"/>
        <dbReference type="EC" id="2.6.1.21"/>
    </reaction>
</comment>
<reference evidence="16" key="1">
    <citation type="submission" date="2016-12" db="EMBL/GenBank/DDBJ databases">
        <title>Complete Genome Sequence of Beggiatoa leptomitiformis D-401.</title>
        <authorList>
            <person name="Fomenkov A."/>
            <person name="Vincze T."/>
            <person name="Grabovich M."/>
            <person name="Anton B.P."/>
            <person name="Dubinina G."/>
            <person name="Orlova M."/>
            <person name="Belousova E."/>
            <person name="Roberts R.J."/>
        </authorList>
    </citation>
    <scope>NUCLEOTIDE SEQUENCE [LARGE SCALE GENOMIC DNA]</scope>
    <source>
        <strain evidence="16">D-401</strain>
    </source>
</reference>
<dbReference type="KEGG" id="blep:AL038_04480"/>
<evidence type="ECO:0000256" key="6">
    <source>
        <dbReference type="ARBA" id="ARBA00022898"/>
    </source>
</evidence>
<dbReference type="EMBL" id="CP018889">
    <property type="protein sequence ID" value="AUI70486.1"/>
    <property type="molecule type" value="Genomic_DNA"/>
</dbReference>
<dbReference type="PANTHER" id="PTHR42743">
    <property type="entry name" value="AMINO-ACID AMINOTRANSFERASE"/>
    <property type="match status" value="1"/>
</dbReference>
<dbReference type="EC" id="2.6.1.21" evidence="14"/>
<organism evidence="15 16">
    <name type="scientific">Beggiatoa leptomitoformis</name>
    <dbReference type="NCBI Taxonomy" id="288004"/>
    <lineage>
        <taxon>Bacteria</taxon>
        <taxon>Pseudomonadati</taxon>
        <taxon>Pseudomonadota</taxon>
        <taxon>Gammaproteobacteria</taxon>
        <taxon>Thiotrichales</taxon>
        <taxon>Thiotrichaceae</taxon>
        <taxon>Beggiatoa</taxon>
    </lineage>
</organism>
<dbReference type="SUPFAM" id="SSF56752">
    <property type="entry name" value="D-aminoacid aminotransferase-like PLP-dependent enzymes"/>
    <property type="match status" value="1"/>
</dbReference>
<dbReference type="GO" id="GO:0008652">
    <property type="term" value="P:amino acid biosynthetic process"/>
    <property type="evidence" value="ECO:0007669"/>
    <property type="project" value="UniProtKB-ARBA"/>
</dbReference>
<comment type="catalytic activity">
    <reaction evidence="10">
        <text>4-amino-4-deoxychorismate = 4-aminobenzoate + pyruvate + H(+)</text>
        <dbReference type="Rhea" id="RHEA:16201"/>
        <dbReference type="ChEBI" id="CHEBI:15361"/>
        <dbReference type="ChEBI" id="CHEBI:15378"/>
        <dbReference type="ChEBI" id="CHEBI:17836"/>
        <dbReference type="ChEBI" id="CHEBI:58406"/>
        <dbReference type="EC" id="4.1.3.38"/>
    </reaction>
</comment>
<dbReference type="InterPro" id="IPR036038">
    <property type="entry name" value="Aminotransferase-like"/>
</dbReference>
<proteinExistence type="inferred from homology"/>
<dbReference type="GO" id="GO:0005829">
    <property type="term" value="C:cytosol"/>
    <property type="evidence" value="ECO:0007669"/>
    <property type="project" value="TreeGrafter"/>
</dbReference>
<dbReference type="Gene3D" id="3.20.10.10">
    <property type="entry name" value="D-amino Acid Aminotransferase, subunit A, domain 2"/>
    <property type="match status" value="1"/>
</dbReference>
<dbReference type="CDD" id="cd01558">
    <property type="entry name" value="D-AAT_like"/>
    <property type="match status" value="1"/>
</dbReference>
<dbReference type="GO" id="GO:0008696">
    <property type="term" value="F:4-amino-4-deoxychorismate lyase activity"/>
    <property type="evidence" value="ECO:0007669"/>
    <property type="project" value="UniProtKB-EC"/>
</dbReference>
<evidence type="ECO:0000256" key="5">
    <source>
        <dbReference type="ARBA" id="ARBA00022679"/>
    </source>
</evidence>
<evidence type="ECO:0000256" key="12">
    <source>
        <dbReference type="RuleBase" id="RU004106"/>
    </source>
</evidence>
<dbReference type="PROSITE" id="PS00770">
    <property type="entry name" value="AA_TRANSFER_CLASS_4"/>
    <property type="match status" value="1"/>
</dbReference>
<dbReference type="InterPro" id="IPR001544">
    <property type="entry name" value="Aminotrans_IV"/>
</dbReference>
<dbReference type="GO" id="GO:0047810">
    <property type="term" value="F:D-alanine-2-oxoglutarate aminotransferase activity"/>
    <property type="evidence" value="ECO:0007669"/>
    <property type="project" value="UniProtKB-EC"/>
</dbReference>
<evidence type="ECO:0000313" key="15">
    <source>
        <dbReference type="EMBL" id="AUI70486.1"/>
    </source>
</evidence>
<dbReference type="InterPro" id="IPR043132">
    <property type="entry name" value="BCAT-like_C"/>
</dbReference>
<dbReference type="GO" id="GO:0046416">
    <property type="term" value="P:D-amino acid metabolic process"/>
    <property type="evidence" value="ECO:0007669"/>
    <property type="project" value="InterPro"/>
</dbReference>
<dbReference type="OrthoDB" id="21319at2"/>
<dbReference type="RefSeq" id="WP_062155347.1">
    <property type="nucleotide sequence ID" value="NZ_CP012373.2"/>
</dbReference>
<evidence type="ECO:0000256" key="10">
    <source>
        <dbReference type="ARBA" id="ARBA00049529"/>
    </source>
</evidence>
<comment type="cofactor">
    <cofactor evidence="1 13">
        <name>pyridoxal 5'-phosphate</name>
        <dbReference type="ChEBI" id="CHEBI:597326"/>
    </cofactor>
</comment>
<comment type="function">
    <text evidence="14">Acts on the D-isomers of alanine, leucine, aspartate, glutamate, aminobutyrate, norvaline and asparagine. The enzyme transfers an amino group from a substrate D-amino acid to the pyridoxal phosphate cofactor to form pyridoxamine and an alpha-keto acid in the first half-reaction.</text>
</comment>
<dbReference type="GO" id="GO:0046656">
    <property type="term" value="P:folic acid biosynthetic process"/>
    <property type="evidence" value="ECO:0007669"/>
    <property type="project" value="UniProtKB-KW"/>
</dbReference>
<evidence type="ECO:0000256" key="7">
    <source>
        <dbReference type="ARBA" id="ARBA00022909"/>
    </source>
</evidence>
<protein>
    <recommendedName>
        <fullName evidence="14">D-alanine aminotransferase</fullName>
        <ecNumber evidence="14">2.6.1.21</ecNumber>
    </recommendedName>
</protein>
<comment type="similarity">
    <text evidence="2 12">Belongs to the class-IV pyridoxal-phosphate-dependent aminotransferase family.</text>
</comment>
<dbReference type="InterPro" id="IPR050571">
    <property type="entry name" value="Class-IV_PLP-Dep_Aminotrnsfr"/>
</dbReference>
<dbReference type="Gene3D" id="3.30.470.10">
    <property type="match status" value="1"/>
</dbReference>
<dbReference type="STRING" id="288004.AL038_04480"/>
<evidence type="ECO:0000256" key="14">
    <source>
        <dbReference type="RuleBase" id="RU004520"/>
    </source>
</evidence>
<evidence type="ECO:0000256" key="1">
    <source>
        <dbReference type="ARBA" id="ARBA00001933"/>
    </source>
</evidence>
<dbReference type="AlphaFoldDB" id="A0A2N9YJP5"/>
<comment type="pathway">
    <text evidence="8">Cofactor biosynthesis; tetrahydrofolate biosynthesis; 4-aminobenzoate from chorismate: step 2/2.</text>
</comment>
<evidence type="ECO:0000256" key="2">
    <source>
        <dbReference type="ARBA" id="ARBA00009320"/>
    </source>
</evidence>
<dbReference type="InterPro" id="IPR005784">
    <property type="entry name" value="D_amino_transT"/>
</dbReference>
<dbReference type="Proteomes" id="UP000234271">
    <property type="component" value="Chromosome"/>
</dbReference>
<gene>
    <name evidence="15" type="primary">dat</name>
    <name evidence="15" type="ORF">BLE401_01525</name>
</gene>
<comment type="function">
    <text evidence="11">Involved in the biosynthesis of p-aminobenzoate (PABA), a precursor of tetrahydrofolate. Converts 4-amino-4-deoxychorismate into 4-aminobenzoate (PABA) and pyruvate.</text>
</comment>
<evidence type="ECO:0000256" key="3">
    <source>
        <dbReference type="ARBA" id="ARBA00011738"/>
    </source>
</evidence>
<keyword evidence="4 15" id="KW-0032">Aminotransferase</keyword>